<feature type="domain" description="ABC transmembrane type-1" evidence="8">
    <location>
        <begin position="89"/>
        <end position="275"/>
    </location>
</feature>
<reference evidence="9 10" key="1">
    <citation type="submission" date="2018-01" db="EMBL/GenBank/DDBJ databases">
        <title>Genomic Encyclopedia of Type Strains, Phase III (KMG-III): the genomes of soil and plant-associated and newly described type strains.</title>
        <authorList>
            <person name="Whitman W."/>
        </authorList>
    </citation>
    <scope>NUCLEOTIDE SEQUENCE [LARGE SCALE GENOMIC DNA]</scope>
    <source>
        <strain evidence="9 10">JCM 18070</strain>
    </source>
</reference>
<evidence type="ECO:0000256" key="7">
    <source>
        <dbReference type="RuleBase" id="RU363032"/>
    </source>
</evidence>
<dbReference type="Proteomes" id="UP000237381">
    <property type="component" value="Unassembled WGS sequence"/>
</dbReference>
<keyword evidence="6 7" id="KW-0472">Membrane</keyword>
<keyword evidence="10" id="KW-1185">Reference proteome</keyword>
<dbReference type="SUPFAM" id="SSF161098">
    <property type="entry name" value="MetI-like"/>
    <property type="match status" value="1"/>
</dbReference>
<dbReference type="OrthoDB" id="9805884at2"/>
<keyword evidence="3" id="KW-1003">Cell membrane</keyword>
<sequence>MSTLSIDSARPRLRARLRPFTRPAFIAGCIVIGFWAFCALFAQHVVPYSPFADDVTNSLAPPSSQHWFGTDQLGRDMFSRVLAGAHDILIVAPLVTVCATLCGSALGIAAGYFGGWVDLVLSRLFEVVMAVPLVILALVALTALGSSRAAVVAIVALGFTPMIARSVRGAARREAALDYVAAAQMRGDSVWRIMFVELLPNVAPVILVEATLRLGYAVFSTATLSFLGFGIQPPSPDWGLAIAENYPLLVGGMWWTVLFDALATASLVIGTHLFAESLQREFMQ</sequence>
<comment type="caution">
    <text evidence="9">The sequence shown here is derived from an EMBL/GenBank/DDBJ whole genome shotgun (WGS) entry which is preliminary data.</text>
</comment>
<feature type="transmembrane region" description="Helical" evidence="7">
    <location>
        <begin position="149"/>
        <end position="167"/>
    </location>
</feature>
<dbReference type="InterPro" id="IPR035906">
    <property type="entry name" value="MetI-like_sf"/>
</dbReference>
<dbReference type="EMBL" id="PQGA01000006">
    <property type="protein sequence ID" value="POR51524.1"/>
    <property type="molecule type" value="Genomic_DNA"/>
</dbReference>
<feature type="transmembrane region" description="Helical" evidence="7">
    <location>
        <begin position="124"/>
        <end position="143"/>
    </location>
</feature>
<evidence type="ECO:0000256" key="6">
    <source>
        <dbReference type="ARBA" id="ARBA00023136"/>
    </source>
</evidence>
<feature type="transmembrane region" description="Helical" evidence="7">
    <location>
        <begin position="88"/>
        <end position="112"/>
    </location>
</feature>
<evidence type="ECO:0000256" key="4">
    <source>
        <dbReference type="ARBA" id="ARBA00022692"/>
    </source>
</evidence>
<evidence type="ECO:0000313" key="9">
    <source>
        <dbReference type="EMBL" id="POR51524.1"/>
    </source>
</evidence>
<dbReference type="InterPro" id="IPR025966">
    <property type="entry name" value="OppC_N"/>
</dbReference>
<comment type="similarity">
    <text evidence="7">Belongs to the binding-protein-dependent transport system permease family.</text>
</comment>
<gene>
    <name evidence="9" type="ORF">B0G62_10658</name>
</gene>
<name>A0A2S4MA10_9BURK</name>
<keyword evidence="2 7" id="KW-0813">Transport</keyword>
<dbReference type="PANTHER" id="PTHR43386">
    <property type="entry name" value="OLIGOPEPTIDE TRANSPORT SYSTEM PERMEASE PROTEIN APPC"/>
    <property type="match status" value="1"/>
</dbReference>
<dbReference type="InterPro" id="IPR050366">
    <property type="entry name" value="BP-dependent_transpt_permease"/>
</dbReference>
<feature type="transmembrane region" description="Helical" evidence="7">
    <location>
        <begin position="20"/>
        <end position="42"/>
    </location>
</feature>
<dbReference type="Gene3D" id="1.10.3720.10">
    <property type="entry name" value="MetI-like"/>
    <property type="match status" value="1"/>
</dbReference>
<dbReference type="Pfam" id="PF12911">
    <property type="entry name" value="OppC_N"/>
    <property type="match status" value="1"/>
</dbReference>
<protein>
    <submittedName>
        <fullName evidence="9">Peptide/nickel transport system permease protein</fullName>
    </submittedName>
</protein>
<keyword evidence="5 7" id="KW-1133">Transmembrane helix</keyword>
<dbReference type="InterPro" id="IPR000515">
    <property type="entry name" value="MetI-like"/>
</dbReference>
<dbReference type="PANTHER" id="PTHR43386:SF25">
    <property type="entry name" value="PEPTIDE ABC TRANSPORTER PERMEASE PROTEIN"/>
    <property type="match status" value="1"/>
</dbReference>
<organism evidence="9 10">
    <name type="scientific">Paraburkholderia eburnea</name>
    <dbReference type="NCBI Taxonomy" id="1189126"/>
    <lineage>
        <taxon>Bacteria</taxon>
        <taxon>Pseudomonadati</taxon>
        <taxon>Pseudomonadota</taxon>
        <taxon>Betaproteobacteria</taxon>
        <taxon>Burkholderiales</taxon>
        <taxon>Burkholderiaceae</taxon>
        <taxon>Paraburkholderia</taxon>
    </lineage>
</organism>
<dbReference type="PROSITE" id="PS50928">
    <property type="entry name" value="ABC_TM1"/>
    <property type="match status" value="1"/>
</dbReference>
<evidence type="ECO:0000313" key="10">
    <source>
        <dbReference type="Proteomes" id="UP000237381"/>
    </source>
</evidence>
<evidence type="ECO:0000259" key="8">
    <source>
        <dbReference type="PROSITE" id="PS50928"/>
    </source>
</evidence>
<proteinExistence type="inferred from homology"/>
<evidence type="ECO:0000256" key="5">
    <source>
        <dbReference type="ARBA" id="ARBA00022989"/>
    </source>
</evidence>
<dbReference type="RefSeq" id="WP_103704776.1">
    <property type="nucleotide sequence ID" value="NZ_PQGA01000006.1"/>
</dbReference>
<evidence type="ECO:0000256" key="1">
    <source>
        <dbReference type="ARBA" id="ARBA00004651"/>
    </source>
</evidence>
<evidence type="ECO:0000256" key="2">
    <source>
        <dbReference type="ARBA" id="ARBA00022448"/>
    </source>
</evidence>
<accession>A0A2S4MA10</accession>
<feature type="transmembrane region" description="Helical" evidence="7">
    <location>
        <begin position="252"/>
        <end position="275"/>
    </location>
</feature>
<dbReference type="Pfam" id="PF00528">
    <property type="entry name" value="BPD_transp_1"/>
    <property type="match status" value="1"/>
</dbReference>
<dbReference type="GO" id="GO:0055085">
    <property type="term" value="P:transmembrane transport"/>
    <property type="evidence" value="ECO:0007669"/>
    <property type="project" value="InterPro"/>
</dbReference>
<dbReference type="AlphaFoldDB" id="A0A2S4MA10"/>
<dbReference type="GO" id="GO:0005886">
    <property type="term" value="C:plasma membrane"/>
    <property type="evidence" value="ECO:0007669"/>
    <property type="project" value="UniProtKB-SubCell"/>
</dbReference>
<comment type="subcellular location">
    <subcellularLocation>
        <location evidence="1 7">Cell membrane</location>
        <topology evidence="1 7">Multi-pass membrane protein</topology>
    </subcellularLocation>
</comment>
<feature type="transmembrane region" description="Helical" evidence="7">
    <location>
        <begin position="214"/>
        <end position="232"/>
    </location>
</feature>
<dbReference type="CDD" id="cd06261">
    <property type="entry name" value="TM_PBP2"/>
    <property type="match status" value="1"/>
</dbReference>
<evidence type="ECO:0000256" key="3">
    <source>
        <dbReference type="ARBA" id="ARBA00022475"/>
    </source>
</evidence>
<keyword evidence="4 7" id="KW-0812">Transmembrane</keyword>